<proteinExistence type="predicted"/>
<comment type="caution">
    <text evidence="2">The sequence shown here is derived from an EMBL/GenBank/DDBJ whole genome shotgun (WGS) entry which is preliminary data.</text>
</comment>
<organism evidence="2 3">
    <name type="scientific">Lunatimonas lonarensis</name>
    <dbReference type="NCBI Taxonomy" id="1232681"/>
    <lineage>
        <taxon>Bacteria</taxon>
        <taxon>Pseudomonadati</taxon>
        <taxon>Bacteroidota</taxon>
        <taxon>Cytophagia</taxon>
        <taxon>Cytophagales</taxon>
        <taxon>Cyclobacteriaceae</taxon>
    </lineage>
</organism>
<dbReference type="AlphaFoldDB" id="R7ZQ02"/>
<keyword evidence="1" id="KW-0812">Transmembrane</keyword>
<gene>
    <name evidence="2" type="ORF">ADIS_3339</name>
</gene>
<name>R7ZQ02_9BACT</name>
<dbReference type="EMBL" id="AQHR01000088">
    <property type="protein sequence ID" value="EON76211.1"/>
    <property type="molecule type" value="Genomic_DNA"/>
</dbReference>
<evidence type="ECO:0000313" key="2">
    <source>
        <dbReference type="EMBL" id="EON76211.1"/>
    </source>
</evidence>
<sequence>MVLAFFANLILADAAFRFYYSLTGSHTGYRIGYTFLFPTTFSFAIPFWPFAMAY</sequence>
<evidence type="ECO:0000256" key="1">
    <source>
        <dbReference type="SAM" id="Phobius"/>
    </source>
</evidence>
<evidence type="ECO:0000313" key="3">
    <source>
        <dbReference type="Proteomes" id="UP000013909"/>
    </source>
</evidence>
<keyword evidence="1" id="KW-1133">Transmembrane helix</keyword>
<accession>R7ZQ02</accession>
<keyword evidence="3" id="KW-1185">Reference proteome</keyword>
<dbReference type="Proteomes" id="UP000013909">
    <property type="component" value="Unassembled WGS sequence"/>
</dbReference>
<dbReference type="STRING" id="1232681.ADIS_3339"/>
<protein>
    <submittedName>
        <fullName evidence="2">Uncharacterized protein</fullName>
    </submittedName>
</protein>
<keyword evidence="1" id="KW-0472">Membrane</keyword>
<feature type="transmembrane region" description="Helical" evidence="1">
    <location>
        <begin position="33"/>
        <end position="51"/>
    </location>
</feature>
<reference evidence="2 3" key="1">
    <citation type="submission" date="2013-02" db="EMBL/GenBank/DDBJ databases">
        <title>A novel strain isolated from Lonar lake, Maharashtra, India.</title>
        <authorList>
            <person name="Singh A."/>
        </authorList>
    </citation>
    <scope>NUCLEOTIDE SEQUENCE [LARGE SCALE GENOMIC DNA]</scope>
    <source>
        <strain evidence="2 3">AK24</strain>
    </source>
</reference>